<evidence type="ECO:0000313" key="8">
    <source>
        <dbReference type="Proteomes" id="UP000032614"/>
    </source>
</evidence>
<dbReference type="GeneID" id="66513656"/>
<keyword evidence="7" id="KW-0456">Lyase</keyword>
<name>A0AAU8T689_9BURK</name>
<evidence type="ECO:0000256" key="4">
    <source>
        <dbReference type="PIRSR" id="PIRSR015582-1"/>
    </source>
</evidence>
<feature type="binding site" evidence="5">
    <location>
        <position position="118"/>
    </location>
    <ligand>
        <name>Mg(2+)</name>
        <dbReference type="ChEBI" id="CHEBI:18420"/>
    </ligand>
</feature>
<protein>
    <submittedName>
        <fullName evidence="7">HpcH/HpaI aldolase/citrate lyase family protein</fullName>
    </submittedName>
</protein>
<evidence type="ECO:0000256" key="5">
    <source>
        <dbReference type="PIRSR" id="PIRSR015582-2"/>
    </source>
</evidence>
<gene>
    <name evidence="7" type="ORF">OI25_7333</name>
</gene>
<comment type="cofactor">
    <cofactor evidence="1">
        <name>Mg(2+)</name>
        <dbReference type="ChEBI" id="CHEBI:18420"/>
    </cofactor>
</comment>
<proteinExistence type="predicted"/>
<feature type="binding site" evidence="4">
    <location>
        <position position="118"/>
    </location>
    <ligand>
        <name>substrate</name>
    </ligand>
</feature>
<feature type="binding site" evidence="5">
    <location>
        <position position="144"/>
    </location>
    <ligand>
        <name>Mg(2+)</name>
        <dbReference type="ChEBI" id="CHEBI:18420"/>
    </ligand>
</feature>
<evidence type="ECO:0000259" key="6">
    <source>
        <dbReference type="Pfam" id="PF03328"/>
    </source>
</evidence>
<dbReference type="Pfam" id="PF03328">
    <property type="entry name" value="HpcH_HpaI"/>
    <property type="match status" value="1"/>
</dbReference>
<keyword evidence="2 5" id="KW-0479">Metal-binding</keyword>
<dbReference type="EMBL" id="CP010025">
    <property type="protein sequence ID" value="AJZ57068.1"/>
    <property type="molecule type" value="Genomic_DNA"/>
</dbReference>
<dbReference type="PANTHER" id="PTHR32308:SF0">
    <property type="entry name" value="HPCH_HPAI ALDOLASE_CITRATE LYASE DOMAIN-CONTAINING PROTEIN"/>
    <property type="match status" value="1"/>
</dbReference>
<dbReference type="PIRSF" id="PIRSF015582">
    <property type="entry name" value="Cit_lyase_B"/>
    <property type="match status" value="1"/>
</dbReference>
<dbReference type="AlphaFoldDB" id="A0AAU8T689"/>
<dbReference type="RefSeq" id="WP_046564786.1">
    <property type="nucleotide sequence ID" value="NZ_CP010025.1"/>
</dbReference>
<dbReference type="InterPro" id="IPR040442">
    <property type="entry name" value="Pyrv_kinase-like_dom_sf"/>
</dbReference>
<dbReference type="SUPFAM" id="SSF51621">
    <property type="entry name" value="Phosphoenolpyruvate/pyruvate domain"/>
    <property type="match status" value="1"/>
</dbReference>
<feature type="binding site" evidence="4">
    <location>
        <position position="64"/>
    </location>
    <ligand>
        <name>substrate</name>
    </ligand>
</feature>
<dbReference type="KEGG" id="bfn:OI25_7333"/>
<dbReference type="Gene3D" id="3.20.20.60">
    <property type="entry name" value="Phosphoenolpyruvate-binding domains"/>
    <property type="match status" value="1"/>
</dbReference>
<evidence type="ECO:0000256" key="2">
    <source>
        <dbReference type="ARBA" id="ARBA00022723"/>
    </source>
</evidence>
<reference evidence="7 8" key="1">
    <citation type="journal article" date="2015" name="Genome Announc.">
        <title>Complete genome sequences for 59 burkholderia isolates, both pathogenic and near neighbor.</title>
        <authorList>
            <person name="Johnson S.L."/>
            <person name="Bishop-Lilly K.A."/>
            <person name="Ladner J.T."/>
            <person name="Daligault H.E."/>
            <person name="Davenport K.W."/>
            <person name="Jaissle J."/>
            <person name="Frey K.G."/>
            <person name="Koroleva G.I."/>
            <person name="Bruce D.C."/>
            <person name="Coyne S.R."/>
            <person name="Broomall S.M."/>
            <person name="Li P.E."/>
            <person name="Teshima H."/>
            <person name="Gibbons H.S."/>
            <person name="Palacios G.F."/>
            <person name="Rosenzweig C.N."/>
            <person name="Redden C.L."/>
            <person name="Xu Y."/>
            <person name="Minogue T.D."/>
            <person name="Chain P.S."/>
        </authorList>
    </citation>
    <scope>NUCLEOTIDE SEQUENCE [LARGE SCALE GENOMIC DNA]</scope>
    <source>
        <strain evidence="7 8">ATCC BAA-463</strain>
    </source>
</reference>
<dbReference type="InterPro" id="IPR005000">
    <property type="entry name" value="Aldolase/citrate-lyase_domain"/>
</dbReference>
<evidence type="ECO:0000256" key="1">
    <source>
        <dbReference type="ARBA" id="ARBA00001946"/>
    </source>
</evidence>
<organism evidence="7 8">
    <name type="scientific">Paraburkholderia fungorum</name>
    <dbReference type="NCBI Taxonomy" id="134537"/>
    <lineage>
        <taxon>Bacteria</taxon>
        <taxon>Pseudomonadati</taxon>
        <taxon>Pseudomonadota</taxon>
        <taxon>Betaproteobacteria</taxon>
        <taxon>Burkholderiales</taxon>
        <taxon>Burkholderiaceae</taxon>
        <taxon>Paraburkholderia</taxon>
    </lineage>
</organism>
<keyword evidence="3 5" id="KW-0460">Magnesium</keyword>
<dbReference type="Proteomes" id="UP000032614">
    <property type="component" value="Chromosome 3"/>
</dbReference>
<feature type="domain" description="HpcH/HpaI aldolase/citrate lyase" evidence="6">
    <location>
        <begin position="7"/>
        <end position="211"/>
    </location>
</feature>
<dbReference type="PANTHER" id="PTHR32308">
    <property type="entry name" value="LYASE BETA SUBUNIT, PUTATIVE (AFU_ORTHOLOGUE AFUA_4G13030)-RELATED"/>
    <property type="match status" value="1"/>
</dbReference>
<dbReference type="GO" id="GO:0006107">
    <property type="term" value="P:oxaloacetate metabolic process"/>
    <property type="evidence" value="ECO:0007669"/>
    <property type="project" value="TreeGrafter"/>
</dbReference>
<evidence type="ECO:0000313" key="7">
    <source>
        <dbReference type="EMBL" id="AJZ57068.1"/>
    </source>
</evidence>
<evidence type="ECO:0000256" key="3">
    <source>
        <dbReference type="ARBA" id="ARBA00022842"/>
    </source>
</evidence>
<dbReference type="GO" id="GO:0016829">
    <property type="term" value="F:lyase activity"/>
    <property type="evidence" value="ECO:0007669"/>
    <property type="project" value="UniProtKB-KW"/>
</dbReference>
<sequence length="275" mass="30206">MTLPPPRSYLFVPGNRPERFEKACRSGADAVIIDLEDAVPPADKVAARAHVQDWLARGGAAYVRVNAPDTEWFIDDVREIALIATVRGIVLPKAERREQIDHVCQLAHRSAECLPILESAQGFANIRSLCEAPRMSRLLFGSLDLQADLRIGADDEALHYFRSMIVLHSRAARLVPPVDGVTTSFEDVSQIRHDTEQAKRFGFRAKLCIHPKQIALVHDVFAPSAAELEWARRVIAGIDASAGGAVAIDGKMVDAPVILKAREILASAHAHARHE</sequence>
<dbReference type="InterPro" id="IPR015813">
    <property type="entry name" value="Pyrv/PenolPyrv_kinase-like_dom"/>
</dbReference>
<dbReference type="GO" id="GO:0000287">
    <property type="term" value="F:magnesium ion binding"/>
    <property type="evidence" value="ECO:0007669"/>
    <property type="project" value="TreeGrafter"/>
</dbReference>
<dbReference type="InterPro" id="IPR011206">
    <property type="entry name" value="Citrate_lyase_beta/mcl1/mcl2"/>
</dbReference>
<accession>A0AAU8T689</accession>